<dbReference type="Proteomes" id="UP000237381">
    <property type="component" value="Unassembled WGS sequence"/>
</dbReference>
<name>A0A2S4ME00_9BURK</name>
<proteinExistence type="predicted"/>
<dbReference type="AlphaFoldDB" id="A0A2S4ME00"/>
<organism evidence="1 2">
    <name type="scientific">Paraburkholderia eburnea</name>
    <dbReference type="NCBI Taxonomy" id="1189126"/>
    <lineage>
        <taxon>Bacteria</taxon>
        <taxon>Pseudomonadati</taxon>
        <taxon>Pseudomonadota</taxon>
        <taxon>Betaproteobacteria</taxon>
        <taxon>Burkholderiales</taxon>
        <taxon>Burkholderiaceae</taxon>
        <taxon>Paraburkholderia</taxon>
    </lineage>
</organism>
<sequence length="100" mass="11200">MIIDIEQETVQPSKRANQNAKRVMARQDAQTGAQGESAYTAKNLDGAIAHLEFAIAIDGNIAVFGQRYWLDRVQRMASTPQIVPAQARRLRHLLDRLKDA</sequence>
<evidence type="ECO:0000313" key="1">
    <source>
        <dbReference type="EMBL" id="POR52835.1"/>
    </source>
</evidence>
<gene>
    <name evidence="1" type="ORF">B0G62_104132</name>
</gene>
<accession>A0A2S4ME00</accession>
<comment type="caution">
    <text evidence="1">The sequence shown here is derived from an EMBL/GenBank/DDBJ whole genome shotgun (WGS) entry which is preliminary data.</text>
</comment>
<dbReference type="EMBL" id="PQGA01000004">
    <property type="protein sequence ID" value="POR52835.1"/>
    <property type="molecule type" value="Genomic_DNA"/>
</dbReference>
<evidence type="ECO:0000313" key="2">
    <source>
        <dbReference type="Proteomes" id="UP000237381"/>
    </source>
</evidence>
<protein>
    <submittedName>
        <fullName evidence="1">Uncharacterized protein</fullName>
    </submittedName>
</protein>
<keyword evidence="2" id="KW-1185">Reference proteome</keyword>
<reference evidence="1 2" key="1">
    <citation type="submission" date="2018-01" db="EMBL/GenBank/DDBJ databases">
        <title>Genomic Encyclopedia of Type Strains, Phase III (KMG-III): the genomes of soil and plant-associated and newly described type strains.</title>
        <authorList>
            <person name="Whitman W."/>
        </authorList>
    </citation>
    <scope>NUCLEOTIDE SEQUENCE [LARGE SCALE GENOMIC DNA]</scope>
    <source>
        <strain evidence="1 2">JCM 18070</strain>
    </source>
</reference>